<keyword evidence="1" id="KW-0732">Signal</keyword>
<dbReference type="EMBL" id="JACICA010000019">
    <property type="protein sequence ID" value="MBB3703652.1"/>
    <property type="molecule type" value="Genomic_DNA"/>
</dbReference>
<feature type="signal peptide" evidence="1">
    <location>
        <begin position="1"/>
        <end position="18"/>
    </location>
</feature>
<dbReference type="AlphaFoldDB" id="A0A7W5UQ20"/>
<accession>A0A7W5UQ20</accession>
<sequence length="334" mass="38095">MKKVFFTLFALLSLTTYAQEATADSTVDVVAYFAKNDSVKYTYVHNEFRVNEKNDTVNTVHYWRDFQLVVTDSTKNGYTVEYTLLDFNKPDSSSVDFKAQLQDFIFEKLKGLKLNFKLNEFGEVQKLENWKDVAQRCKDLPQTVSSMLFEKHPEVAKLLNKKAIESLLKTAVSDEESVRGFLPEMESLFKHHGSSFSFGKRQVPRDAEKMEGFSSEATVTADTIAADEDDEFGGYFVLYEGTATMPGEGLASLITDIASTVGTEKLSDQADKASNQLDIKNMRLSEQNYFEYFWKGWPKEVEIDKDVLIQPKGQKQYRPAKLVQEKITWAEANI</sequence>
<gene>
    <name evidence="2" type="ORF">FHS60_002148</name>
</gene>
<evidence type="ECO:0000256" key="1">
    <source>
        <dbReference type="SAM" id="SignalP"/>
    </source>
</evidence>
<evidence type="ECO:0000313" key="2">
    <source>
        <dbReference type="EMBL" id="MBB3703652.1"/>
    </source>
</evidence>
<feature type="chain" id="PRO_5030668594" evidence="1">
    <location>
        <begin position="19"/>
        <end position="334"/>
    </location>
</feature>
<dbReference type="RefSeq" id="WP_183698111.1">
    <property type="nucleotide sequence ID" value="NZ_JACICA010000019.1"/>
</dbReference>
<name>A0A7W5UQ20_9BACT</name>
<comment type="caution">
    <text evidence="2">The sequence shown here is derived from an EMBL/GenBank/DDBJ whole genome shotgun (WGS) entry which is preliminary data.</text>
</comment>
<organism evidence="2 3">
    <name type="scientific">Alloprevotella rava</name>
    <dbReference type="NCBI Taxonomy" id="671218"/>
    <lineage>
        <taxon>Bacteria</taxon>
        <taxon>Pseudomonadati</taxon>
        <taxon>Bacteroidota</taxon>
        <taxon>Bacteroidia</taxon>
        <taxon>Bacteroidales</taxon>
        <taxon>Prevotellaceae</taxon>
        <taxon>Alloprevotella</taxon>
    </lineage>
</organism>
<proteinExistence type="predicted"/>
<protein>
    <submittedName>
        <fullName evidence="2">Uncharacterized protein</fullName>
    </submittedName>
</protein>
<reference evidence="2 3" key="1">
    <citation type="submission" date="2020-08" db="EMBL/GenBank/DDBJ databases">
        <title>Genomic Encyclopedia of Type Strains, Phase IV (KMG-IV): sequencing the most valuable type-strain genomes for metagenomic binning, comparative biology and taxonomic classification.</title>
        <authorList>
            <person name="Goeker M."/>
        </authorList>
    </citation>
    <scope>NUCLEOTIDE SEQUENCE [LARGE SCALE GENOMIC DNA]</scope>
    <source>
        <strain evidence="2 3">DSM 22548</strain>
    </source>
</reference>
<dbReference type="Proteomes" id="UP000541425">
    <property type="component" value="Unassembled WGS sequence"/>
</dbReference>
<evidence type="ECO:0000313" key="3">
    <source>
        <dbReference type="Proteomes" id="UP000541425"/>
    </source>
</evidence>